<reference evidence="1 2" key="1">
    <citation type="submission" date="2017-02" db="EMBL/GenBank/DDBJ databases">
        <title>Whole genome sequencing of Metallibacterium scheffleri DSM 24874 (T).</title>
        <authorList>
            <person name="Kumar S."/>
            <person name="Patil P."/>
            <person name="Patil P.B."/>
        </authorList>
    </citation>
    <scope>NUCLEOTIDE SEQUENCE [LARGE SCALE GENOMIC DNA]</scope>
    <source>
        <strain evidence="1 2">DSM 24874</strain>
    </source>
</reference>
<organism evidence="1 2">
    <name type="scientific">Metallibacterium scheffleri</name>
    <dbReference type="NCBI Taxonomy" id="993689"/>
    <lineage>
        <taxon>Bacteria</taxon>
        <taxon>Pseudomonadati</taxon>
        <taxon>Pseudomonadota</taxon>
        <taxon>Gammaproteobacteria</taxon>
        <taxon>Lysobacterales</taxon>
        <taxon>Rhodanobacteraceae</taxon>
        <taxon>Metallibacterium</taxon>
    </lineage>
</organism>
<evidence type="ECO:0000313" key="1">
    <source>
        <dbReference type="EMBL" id="THD07005.1"/>
    </source>
</evidence>
<keyword evidence="2" id="KW-1185">Reference proteome</keyword>
<dbReference type="Proteomes" id="UP000307749">
    <property type="component" value="Unassembled WGS sequence"/>
</dbReference>
<name>A0A4S3KEN3_9GAMM</name>
<protein>
    <recommendedName>
        <fullName evidence="3">SnoaL-like domain-containing protein</fullName>
    </recommendedName>
</protein>
<sequence length="67" mass="7209">MGPLVHYDGAKGQSKIAVLAGKGKIVTANYVAHAEFAHGTAEIDLGLIREQGHWKINAFHVNSPLIF</sequence>
<comment type="caution">
    <text evidence="1">The sequence shown here is derived from an EMBL/GenBank/DDBJ whole genome shotgun (WGS) entry which is preliminary data.</text>
</comment>
<dbReference type="EMBL" id="MWQO01000069">
    <property type="protein sequence ID" value="THD07005.1"/>
    <property type="molecule type" value="Genomic_DNA"/>
</dbReference>
<evidence type="ECO:0000313" key="2">
    <source>
        <dbReference type="Proteomes" id="UP000307749"/>
    </source>
</evidence>
<evidence type="ECO:0008006" key="3">
    <source>
        <dbReference type="Google" id="ProtNLM"/>
    </source>
</evidence>
<accession>A0A4S3KEN3</accession>
<dbReference type="AlphaFoldDB" id="A0A4S3KEN3"/>
<proteinExistence type="predicted"/>
<gene>
    <name evidence="1" type="ORF">B1806_15590</name>
</gene>